<feature type="binding site" evidence="12">
    <location>
        <position position="200"/>
    </location>
    <ligand>
        <name>Zn(2+)</name>
        <dbReference type="ChEBI" id="CHEBI:29105"/>
        <label>1</label>
    </ligand>
</feature>
<dbReference type="SUPFAM" id="SSF55486">
    <property type="entry name" value="Metalloproteases ('zincins'), catalytic domain"/>
    <property type="match status" value="1"/>
</dbReference>
<dbReference type="OrthoDB" id="406838at2759"/>
<dbReference type="GeneID" id="100333601"/>
<dbReference type="STRING" id="7955.ENSDARP00000075824"/>
<keyword evidence="3 11" id="KW-0479">Metal-binding</keyword>
<reference evidence="19 20" key="2">
    <citation type="journal article" date="2013" name="Nature">
        <title>The zebrafish reference genome sequence and its relationship to the human genome.</title>
        <authorList>
            <consortium name="Genome Reference Consortium Zebrafish"/>
            <person name="Howe K."/>
            <person name="Clark M.D."/>
            <person name="Torroja C.F."/>
            <person name="Torrance J."/>
            <person name="Berthelot C."/>
            <person name="Muffato M."/>
            <person name="Collins J.E."/>
            <person name="Humphray S."/>
            <person name="McLaren K."/>
            <person name="Matthews L."/>
            <person name="McLaren S."/>
            <person name="Sealy I."/>
            <person name="Caccamo M."/>
            <person name="Churcher C."/>
            <person name="Scott C."/>
            <person name="Barrett J.C."/>
            <person name="Koch R."/>
            <person name="Rauch G.J."/>
            <person name="White S."/>
            <person name="Chow W."/>
            <person name="Kilian B."/>
            <person name="Quintais L.T."/>
            <person name="Guerra-Assuncao J.A."/>
            <person name="Zhou Y."/>
            <person name="Gu Y."/>
            <person name="Yen J."/>
            <person name="Vogel J.H."/>
            <person name="Eyre T."/>
            <person name="Redmond S."/>
            <person name="Banerjee R."/>
            <person name="Chi J."/>
            <person name="Fu B."/>
            <person name="Langley E."/>
            <person name="Maguire S.F."/>
            <person name="Laird G.K."/>
            <person name="Lloyd D."/>
            <person name="Kenyon E."/>
            <person name="Donaldson S."/>
            <person name="Sehra H."/>
            <person name="Almeida-King J."/>
            <person name="Loveland J."/>
            <person name="Trevanion S."/>
            <person name="Jones M."/>
            <person name="Quail M."/>
            <person name="Willey D."/>
            <person name="Hunt A."/>
            <person name="Burton J."/>
            <person name="Sims S."/>
            <person name="McLay K."/>
            <person name="Plumb B."/>
            <person name="Davis J."/>
            <person name="Clee C."/>
            <person name="Oliver K."/>
            <person name="Clark R."/>
            <person name="Riddle C."/>
            <person name="Elliot D."/>
            <person name="Eliott D."/>
            <person name="Threadgold G."/>
            <person name="Harden G."/>
            <person name="Ware D."/>
            <person name="Begum S."/>
            <person name="Mortimore B."/>
            <person name="Mortimer B."/>
            <person name="Kerry G."/>
            <person name="Heath P."/>
            <person name="Phillimore B."/>
            <person name="Tracey A."/>
            <person name="Corby N."/>
            <person name="Dunn M."/>
            <person name="Johnson C."/>
            <person name="Wood J."/>
            <person name="Clark S."/>
            <person name="Pelan S."/>
            <person name="Griffiths G."/>
            <person name="Smith M."/>
            <person name="Glithero R."/>
            <person name="Howden P."/>
            <person name="Barker N."/>
            <person name="Lloyd C."/>
            <person name="Stevens C."/>
            <person name="Harley J."/>
            <person name="Holt K."/>
            <person name="Panagiotidis G."/>
            <person name="Lovell J."/>
            <person name="Beasley H."/>
            <person name="Henderson C."/>
            <person name="Gordon D."/>
            <person name="Auger K."/>
            <person name="Wright D."/>
            <person name="Collins J."/>
            <person name="Raisen C."/>
            <person name="Dyer L."/>
            <person name="Leung K."/>
            <person name="Robertson L."/>
            <person name="Ambridge K."/>
            <person name="Leongamornlert D."/>
            <person name="McGuire S."/>
            <person name="Gilderthorp R."/>
            <person name="Griffiths C."/>
            <person name="Manthravadi D."/>
            <person name="Nichol S."/>
            <person name="Barker G."/>
            <person name="Whitehead S."/>
            <person name="Kay M."/>
            <person name="Brown J."/>
            <person name="Murnane C."/>
            <person name="Gray E."/>
            <person name="Humphries M."/>
            <person name="Sycamore N."/>
            <person name="Barker D."/>
            <person name="Saunders D."/>
            <person name="Wallis J."/>
            <person name="Babbage A."/>
            <person name="Hammond S."/>
            <person name="Mashreghi-Mohammadi M."/>
            <person name="Barr L."/>
            <person name="Martin S."/>
            <person name="Wray P."/>
            <person name="Ellington A."/>
            <person name="Matthews N."/>
            <person name="Ellwood M."/>
            <person name="Woodmansey R."/>
            <person name="Clark G."/>
            <person name="Cooper J."/>
            <person name="Cooper J."/>
            <person name="Tromans A."/>
            <person name="Grafham D."/>
            <person name="Skuce C."/>
            <person name="Pandian R."/>
            <person name="Andrews R."/>
            <person name="Harrison E."/>
            <person name="Kimberley A."/>
            <person name="Garnett J."/>
            <person name="Fosker N."/>
            <person name="Hall R."/>
            <person name="Garner P."/>
            <person name="Kelly D."/>
            <person name="Bird C."/>
            <person name="Palmer S."/>
            <person name="Gehring I."/>
            <person name="Berger A."/>
            <person name="Dooley C.M."/>
            <person name="Ersan-Urun Z."/>
            <person name="Eser C."/>
            <person name="Geiger H."/>
            <person name="Geisler M."/>
            <person name="Karotki L."/>
            <person name="Kirn A."/>
            <person name="Konantz J."/>
            <person name="Konantz M."/>
            <person name="Oberlander M."/>
            <person name="Rudolph-Geiger S."/>
            <person name="Teucke M."/>
            <person name="Lanz C."/>
            <person name="Raddatz G."/>
            <person name="Osoegawa K."/>
            <person name="Zhu B."/>
            <person name="Rapp A."/>
            <person name="Widaa S."/>
            <person name="Langford C."/>
            <person name="Yang F."/>
            <person name="Schuster S.C."/>
            <person name="Carter N.P."/>
            <person name="Harrow J."/>
            <person name="Ning Z."/>
            <person name="Herrero J."/>
            <person name="Searle S.M."/>
            <person name="Enright A."/>
            <person name="Geisler R."/>
            <person name="Plasterk R.H."/>
            <person name="Lee C."/>
            <person name="Westerfield M."/>
            <person name="de Jong P.J."/>
            <person name="Zon L.I."/>
            <person name="Postlethwait J.H."/>
            <person name="Nusslein-Volhard C."/>
            <person name="Hubbard T.J."/>
            <person name="Roest Crollius H."/>
            <person name="Rogers J."/>
            <person name="Stemple D.L."/>
        </authorList>
    </citation>
    <scope>NUCLEOTIDE SEQUENCE [LARGE SCALE GENOMIC DNA]</scope>
    <source>
        <strain evidence="19">Tuebingen</strain>
    </source>
</reference>
<feature type="compositionally biased region" description="Pro residues" evidence="16">
    <location>
        <begin position="302"/>
        <end position="315"/>
    </location>
</feature>
<dbReference type="GO" id="GO:0004222">
    <property type="term" value="F:metalloendopeptidase activity"/>
    <property type="evidence" value="ECO:0000318"/>
    <property type="project" value="GO_Central"/>
</dbReference>
<comment type="cofactor">
    <cofactor evidence="12">
        <name>Zn(2+)</name>
        <dbReference type="ChEBI" id="CHEBI:29105"/>
    </cofactor>
    <text evidence="12">Binds 2 Zn(2+) ions per subunit.</text>
</comment>
<keyword evidence="13" id="KW-1015">Disulfide bond</keyword>
<dbReference type="GO" id="GO:0008270">
    <property type="term" value="F:zinc ion binding"/>
    <property type="evidence" value="ECO:0007669"/>
    <property type="project" value="InterPro"/>
</dbReference>
<dbReference type="Bgee" id="ENSDARG00000010556">
    <property type="expression patterns" value="Expressed in granulocyte and 21 other cell types or tissues"/>
</dbReference>
<dbReference type="CDD" id="cd04278">
    <property type="entry name" value="ZnMc_MMP"/>
    <property type="match status" value="1"/>
</dbReference>
<dbReference type="InterPro" id="IPR001818">
    <property type="entry name" value="Pept_M10_metallopeptidase"/>
</dbReference>
<feature type="repeat" description="Hemopexin" evidence="15">
    <location>
        <begin position="373"/>
        <end position="419"/>
    </location>
</feature>
<dbReference type="AGR" id="ZFIN:ZDB-GENE-100308-4"/>
<feature type="binding site" evidence="12">
    <location>
        <position position="431"/>
    </location>
    <ligand>
        <name>Ca(2+)</name>
        <dbReference type="ChEBI" id="CHEBI:29108"/>
        <label>5</label>
    </ligand>
</feature>
<feature type="binding site" evidence="11">
    <location>
        <position position="241"/>
    </location>
    <ligand>
        <name>Zn(2+)</name>
        <dbReference type="ChEBI" id="CHEBI:29105"/>
        <label>2</label>
        <note>catalytic</note>
    </ligand>
</feature>
<dbReference type="Ensembl" id="ENSDART00000081382.6">
    <property type="protein sequence ID" value="ENSDARP00000075824.4"/>
    <property type="gene ID" value="ENSDARG00000010556.10"/>
</dbReference>
<dbReference type="InterPro" id="IPR000585">
    <property type="entry name" value="Hemopexin-like_dom"/>
</dbReference>
<protein>
    <submittedName>
        <fullName evidence="19">Matrix metallopeptidase 25b</fullName>
    </submittedName>
    <submittedName>
        <fullName evidence="21">Matrix metalloproteinase-25</fullName>
    </submittedName>
</protein>
<feature type="signal peptide" evidence="17">
    <location>
        <begin position="1"/>
        <end position="25"/>
    </location>
</feature>
<evidence type="ECO:0000256" key="7">
    <source>
        <dbReference type="ARBA" id="ARBA00022837"/>
    </source>
</evidence>
<dbReference type="EMBL" id="CABZ01030092">
    <property type="status" value="NOT_ANNOTATED_CDS"/>
    <property type="molecule type" value="Genomic_DNA"/>
</dbReference>
<feature type="binding site" evidence="12">
    <location>
        <position position="216"/>
    </location>
    <ligand>
        <name>Ca(2+)</name>
        <dbReference type="ChEBI" id="CHEBI:29108"/>
        <label>3</label>
    </ligand>
</feature>
<keyword evidence="9" id="KW-0865">Zymogen</keyword>
<evidence type="ECO:0000313" key="21">
    <source>
        <dbReference type="RefSeq" id="XP_002663942.1"/>
    </source>
</evidence>
<dbReference type="Gene3D" id="2.110.10.10">
    <property type="entry name" value="Hemopexin-like domain"/>
    <property type="match status" value="1"/>
</dbReference>
<keyword evidence="20" id="KW-1185">Reference proteome</keyword>
<dbReference type="GlyGen" id="E7F1N5">
    <property type="glycosylation" value="1 site"/>
</dbReference>
<proteinExistence type="inferred from homology"/>
<evidence type="ECO:0000256" key="11">
    <source>
        <dbReference type="PIRSR" id="PIRSR001191-2"/>
    </source>
</evidence>
<dbReference type="EMBL" id="CABZ01030094">
    <property type="status" value="NOT_ANNOTATED_CDS"/>
    <property type="molecule type" value="Genomic_DNA"/>
</dbReference>
<feature type="binding site" evidence="12">
    <location>
        <position position="219"/>
    </location>
    <ligand>
        <name>Ca(2+)</name>
        <dbReference type="ChEBI" id="CHEBI:29108"/>
        <label>3</label>
    </ligand>
</feature>
<dbReference type="PRINTS" id="PR00138">
    <property type="entry name" value="MATRIXIN"/>
</dbReference>
<dbReference type="Pfam" id="PF00413">
    <property type="entry name" value="Peptidase_M10"/>
    <property type="match status" value="1"/>
</dbReference>
<dbReference type="EMBL" id="CABZ01030093">
    <property type="status" value="NOT_ANNOTATED_CDS"/>
    <property type="molecule type" value="Genomic_DNA"/>
</dbReference>
<dbReference type="GO" id="GO:0030574">
    <property type="term" value="P:collagen catabolic process"/>
    <property type="evidence" value="ECO:0000318"/>
    <property type="project" value="GO_Central"/>
</dbReference>
<keyword evidence="8 21" id="KW-0482">Metalloprotease</keyword>
<dbReference type="FunFam" id="2.110.10.10:FF:000018">
    <property type="entry name" value="Matrix metallopeptidase 25b"/>
    <property type="match status" value="1"/>
</dbReference>
<feature type="binding site" evidence="12">
    <location>
        <position position="214"/>
    </location>
    <ligand>
        <name>Zn(2+)</name>
        <dbReference type="ChEBI" id="CHEBI:29105"/>
        <label>1</label>
    </ligand>
</feature>
<comment type="cofactor">
    <cofactor evidence="12">
        <name>Ca(2+)</name>
        <dbReference type="ChEBI" id="CHEBI:29108"/>
    </cofactor>
    <text evidence="12">Can bind about 5 Ca(2+) ions per subunit.</text>
</comment>
<evidence type="ECO:0000256" key="15">
    <source>
        <dbReference type="PROSITE-ProRule" id="PRU01011"/>
    </source>
</evidence>
<dbReference type="FunFam" id="3.40.390.10:FF:000070">
    <property type="entry name" value="Matrix metallopeptidase 25b"/>
    <property type="match status" value="1"/>
</dbReference>
<dbReference type="InterPro" id="IPR036375">
    <property type="entry name" value="Hemopexin-like_dom_sf"/>
</dbReference>
<feature type="region of interest" description="Disordered" evidence="16">
    <location>
        <begin position="285"/>
        <end position="319"/>
    </location>
</feature>
<dbReference type="CDD" id="cd00094">
    <property type="entry name" value="HX"/>
    <property type="match status" value="1"/>
</dbReference>
<feature type="binding site" evidence="12">
    <location>
        <position position="377"/>
    </location>
    <ligand>
        <name>Ca(2+)</name>
        <dbReference type="ChEBI" id="CHEBI:29108"/>
        <label>4</label>
    </ligand>
</feature>
<feature type="binding site" description="in inhibited form" evidence="12">
    <location>
        <position position="93"/>
    </location>
    <ligand>
        <name>Zn(2+)</name>
        <dbReference type="ChEBI" id="CHEBI:29105"/>
        <label>2</label>
        <note>catalytic</note>
    </ligand>
</feature>
<dbReference type="SMART" id="SM00235">
    <property type="entry name" value="ZnMc"/>
    <property type="match status" value="1"/>
</dbReference>
<accession>E7F1N5</accession>
<dbReference type="PANTHER" id="PTHR10201">
    <property type="entry name" value="MATRIX METALLOPROTEINASE"/>
    <property type="match status" value="1"/>
</dbReference>
<dbReference type="Proteomes" id="UP000000437">
    <property type="component" value="Chromosome 12"/>
</dbReference>
<dbReference type="eggNOG" id="KOG1565">
    <property type="taxonomic scope" value="Eukaryota"/>
</dbReference>
<sequence length="573" mass="64464">MSFSGYLGLVYLTCPMLVFFSAVHSAPVKDQYSRGVDWLSRYGYLPPLDPRTGQLQSKDGIERAIREMQRFAGLKETGKLDSDTLTLMNTPRCSLPDIIGIEDKLKKRRRKRYATTGLRWTKSDITWSVQNYPSVHKRLTPTQVDPIISYALKAWSDVTNLNFYGASSSEKDRADIRISFARSLHDDGYPFDGKGGTLAHAFFPGESDVAGDTHFDDDEIWTYLDESGTDLFAVAVHEFGHALGLSHSSSSPSIMKPYYQGSVGDVGSYILPDDDREAIQSLYGRKISSPTPSPNKPTSHLPKPPATYPKGPVKPDPSIQNRCEGGFDAVANLRGEVFFFKGPYFWRIQRTGSLVSFQPAHIKNFWMGLPPTTNKVDAVYERKVDNAIIFFIGSQYWVFKNTEVLPGYPRPLSDWGMITQDGRKVMRVDAAFIWAHNGKTYIFSGGEFWRFSEGRETELRGPDTGYPRNTNLWKGAPSNPDDVITWGQGDAYFFKDNSYWVLKNGEMDQTSVTKKSTAVDWMMCQQETTKAPESPRRREGVNCYCDNSAGLQMSVSAWLLLITALLHIGFNSQ</sequence>
<feature type="repeat" description="Hemopexin" evidence="15">
    <location>
        <begin position="324"/>
        <end position="369"/>
    </location>
</feature>
<keyword evidence="6 11" id="KW-0862">Zinc</keyword>
<feature type="binding site" evidence="12">
    <location>
        <position position="212"/>
    </location>
    <ligand>
        <name>Ca(2+)</name>
        <dbReference type="ChEBI" id="CHEBI:29108"/>
        <label>2</label>
    </ligand>
</feature>
<feature type="repeat" description="Hemopexin" evidence="15">
    <location>
        <begin position="425"/>
        <end position="477"/>
    </location>
</feature>
<feature type="binding site" evidence="12">
    <location>
        <position position="187"/>
    </location>
    <ligand>
        <name>Zn(2+)</name>
        <dbReference type="ChEBI" id="CHEBI:29105"/>
        <label>1</label>
    </ligand>
</feature>
<evidence type="ECO:0000256" key="12">
    <source>
        <dbReference type="PIRSR" id="PIRSR621190-2"/>
    </source>
</evidence>
<name>E7F1N5_DANRE</name>
<dbReference type="InterPro" id="IPR036365">
    <property type="entry name" value="PGBD-like_sf"/>
</dbReference>
<dbReference type="RefSeq" id="XP_002663942.1">
    <property type="nucleotide sequence ID" value="XM_002663896.6"/>
</dbReference>
<keyword evidence="5" id="KW-0378">Hydrolase</keyword>
<feature type="modified residue" description="Phosphotyrosine; by PKDCC" evidence="14">
    <location>
        <position position="408"/>
    </location>
</feature>
<evidence type="ECO:0000256" key="8">
    <source>
        <dbReference type="ARBA" id="ARBA00023049"/>
    </source>
</evidence>
<evidence type="ECO:0000256" key="6">
    <source>
        <dbReference type="ARBA" id="ARBA00022833"/>
    </source>
</evidence>
<feature type="binding site" evidence="12">
    <location>
        <position position="192"/>
    </location>
    <ligand>
        <name>Ca(2+)</name>
        <dbReference type="ChEBI" id="CHEBI:29108"/>
        <label>3</label>
    </ligand>
</feature>
<comment type="similarity">
    <text evidence="1">Belongs to the peptidase M10A family.</text>
</comment>
<dbReference type="AlphaFoldDB" id="E7F1N5"/>
<evidence type="ECO:0000256" key="10">
    <source>
        <dbReference type="PIRSR" id="PIRSR001191-1"/>
    </source>
</evidence>
<dbReference type="Pfam" id="PF01471">
    <property type="entry name" value="PG_binding_1"/>
    <property type="match status" value="1"/>
</dbReference>
<keyword evidence="2" id="KW-0645">Protease</keyword>
<dbReference type="InterPro" id="IPR033739">
    <property type="entry name" value="M10A_MMP"/>
</dbReference>
<evidence type="ECO:0000256" key="3">
    <source>
        <dbReference type="ARBA" id="ARBA00022723"/>
    </source>
</evidence>
<feature type="disulfide bond" evidence="13">
    <location>
        <begin position="323"/>
        <end position="524"/>
    </location>
</feature>
<feature type="binding site" evidence="11">
    <location>
        <position position="247"/>
    </location>
    <ligand>
        <name>Zn(2+)</name>
        <dbReference type="ChEBI" id="CHEBI:29105"/>
        <label>2</label>
        <note>catalytic</note>
    </ligand>
</feature>
<dbReference type="Pfam" id="PF00045">
    <property type="entry name" value="Hemopexin"/>
    <property type="match status" value="4"/>
</dbReference>
<dbReference type="HOGENOM" id="CLU_015489_8_2_1"/>
<dbReference type="GO" id="GO:0097374">
    <property type="term" value="P:sensory neuron axon guidance"/>
    <property type="evidence" value="ECO:0000315"/>
    <property type="project" value="ZFIN"/>
</dbReference>
<dbReference type="GO" id="GO:0006508">
    <property type="term" value="P:proteolysis"/>
    <property type="evidence" value="ECO:0007669"/>
    <property type="project" value="UniProtKB-KW"/>
</dbReference>
<feature type="chain" id="PRO_5044730139" evidence="17">
    <location>
        <begin position="26"/>
        <end position="573"/>
    </location>
</feature>
<dbReference type="PhylomeDB" id="E7F1N5"/>
<gene>
    <name evidence="19 21 22" type="primary">mmp25b</name>
</gene>
<accession>A0A8M1RM62</accession>
<dbReference type="Gene3D" id="3.40.390.10">
    <property type="entry name" value="Collagenase (Catalytic Domain)"/>
    <property type="match status" value="1"/>
</dbReference>
<keyword evidence="7 12" id="KW-0106">Calcium</keyword>
<dbReference type="InterPro" id="IPR006026">
    <property type="entry name" value="Peptidase_Metallo"/>
</dbReference>
<evidence type="ECO:0000313" key="22">
    <source>
        <dbReference type="ZFIN" id="ZDB-GENE-100308-4"/>
    </source>
</evidence>
<evidence type="ECO:0000256" key="1">
    <source>
        <dbReference type="ARBA" id="ARBA00010370"/>
    </source>
</evidence>
<dbReference type="OMA" id="PYYQGSV"/>
<dbReference type="GO" id="GO:0030198">
    <property type="term" value="P:extracellular matrix organization"/>
    <property type="evidence" value="ECO:0000318"/>
    <property type="project" value="GO_Central"/>
</dbReference>
<dbReference type="PIRSF" id="PIRSF001191">
    <property type="entry name" value="Peptidase_M10A_matrix"/>
    <property type="match status" value="1"/>
</dbReference>
<dbReference type="GeneTree" id="ENSGT00940000165867"/>
<feature type="binding site" evidence="12">
    <location>
        <position position="483"/>
    </location>
    <ligand>
        <name>Ca(2+)</name>
        <dbReference type="ChEBI" id="CHEBI:29108"/>
        <label>5</label>
    </ligand>
</feature>
<keyword evidence="17" id="KW-0732">Signal</keyword>
<dbReference type="CTD" id="100333601"/>
<feature type="binding site" evidence="12">
    <location>
        <position position="193"/>
    </location>
    <ligand>
        <name>Ca(2+)</name>
        <dbReference type="ChEBI" id="CHEBI:29108"/>
        <label>3</label>
    </ligand>
</feature>
<evidence type="ECO:0000256" key="13">
    <source>
        <dbReference type="PIRSR" id="PIRSR621190-3"/>
    </source>
</evidence>
<dbReference type="PANTHER" id="PTHR10201:SF287">
    <property type="entry name" value="MATRIX METALLOPEPTIDASE 25B-RELATED"/>
    <property type="match status" value="1"/>
</dbReference>
<feature type="binding site" evidence="11">
    <location>
        <position position="237"/>
    </location>
    <ligand>
        <name>Zn(2+)</name>
        <dbReference type="ChEBI" id="CHEBI:29105"/>
        <label>2</label>
        <note>catalytic</note>
    </ligand>
</feature>
<dbReference type="InterPro" id="IPR024079">
    <property type="entry name" value="MetalloPept_cat_dom_sf"/>
</dbReference>
<reference evidence="21" key="3">
    <citation type="submission" date="2025-04" db="UniProtKB">
        <authorList>
            <consortium name="RefSeq"/>
        </authorList>
    </citation>
    <scope>IDENTIFICATION</scope>
    <source>
        <strain evidence="21">Tuebingen</strain>
    </source>
</reference>
<reference evidence="19" key="1">
    <citation type="submission" date="2011-04" db="UniProtKB">
        <authorList>
            <consortium name="Ensembl"/>
        </authorList>
    </citation>
    <scope>IDENTIFICATION</scope>
    <source>
        <strain evidence="19">Tuebingen</strain>
    </source>
</reference>
<evidence type="ECO:0000256" key="5">
    <source>
        <dbReference type="ARBA" id="ARBA00022801"/>
    </source>
</evidence>
<dbReference type="InterPro" id="IPR021190">
    <property type="entry name" value="Pept_M10A"/>
</dbReference>
<dbReference type="ZFIN" id="ZDB-GENE-100308-4">
    <property type="gene designation" value="mmp25b"/>
</dbReference>
<feature type="binding site" evidence="12">
    <location>
        <position position="217"/>
    </location>
    <ligand>
        <name>Ca(2+)</name>
        <dbReference type="ChEBI" id="CHEBI:29108"/>
        <label>1</label>
    </ligand>
</feature>
<evidence type="ECO:0000256" key="9">
    <source>
        <dbReference type="ARBA" id="ARBA00023145"/>
    </source>
</evidence>
<evidence type="ECO:0000313" key="20">
    <source>
        <dbReference type="Proteomes" id="UP000000437"/>
    </source>
</evidence>
<dbReference type="MEROPS" id="M10.024"/>
<evidence type="ECO:0000256" key="14">
    <source>
        <dbReference type="PIRSR" id="PIRSR621190-4"/>
    </source>
</evidence>
<feature type="domain" description="Peptidase metallopeptidase" evidence="18">
    <location>
        <begin position="116"/>
        <end position="285"/>
    </location>
</feature>
<dbReference type="KEGG" id="dre:100333601"/>
<feature type="binding site" evidence="12">
    <location>
        <position position="481"/>
    </location>
    <ligand>
        <name>Ca(2+)</name>
        <dbReference type="ChEBI" id="CHEBI:29108"/>
        <label>4</label>
    </ligand>
</feature>
<feature type="binding site" evidence="12">
    <location>
        <position position="175"/>
    </location>
    <ligand>
        <name>Ca(2+)</name>
        <dbReference type="ChEBI" id="CHEBI:29108"/>
        <label>2</label>
    </ligand>
</feature>
<feature type="binding site" evidence="12">
    <location>
        <position position="328"/>
    </location>
    <ligand>
        <name>Ca(2+)</name>
        <dbReference type="ChEBI" id="CHEBI:29108"/>
        <label>4</label>
    </ligand>
</feature>
<feature type="active site" evidence="10">
    <location>
        <position position="238"/>
    </location>
</feature>
<dbReference type="SUPFAM" id="SSF50923">
    <property type="entry name" value="Hemopexin-like domain"/>
    <property type="match status" value="1"/>
</dbReference>
<dbReference type="SMR" id="E7F1N5"/>
<dbReference type="SMART" id="SM00120">
    <property type="entry name" value="HX"/>
    <property type="match status" value="4"/>
</dbReference>
<organism evidence="19">
    <name type="scientific">Danio rerio</name>
    <name type="common">Zebrafish</name>
    <name type="synonym">Brachydanio rerio</name>
    <dbReference type="NCBI Taxonomy" id="7955"/>
    <lineage>
        <taxon>Eukaryota</taxon>
        <taxon>Metazoa</taxon>
        <taxon>Chordata</taxon>
        <taxon>Craniata</taxon>
        <taxon>Vertebrata</taxon>
        <taxon>Euteleostomi</taxon>
        <taxon>Actinopterygii</taxon>
        <taxon>Neopterygii</taxon>
        <taxon>Teleostei</taxon>
        <taxon>Ostariophysi</taxon>
        <taxon>Cypriniformes</taxon>
        <taxon>Danionidae</taxon>
        <taxon>Danioninae</taxon>
        <taxon>Danio</taxon>
    </lineage>
</organism>
<dbReference type="InterPro" id="IPR002477">
    <property type="entry name" value="Peptidoglycan-bd-like"/>
</dbReference>
<evidence type="ECO:0000256" key="16">
    <source>
        <dbReference type="SAM" id="MobiDB-lite"/>
    </source>
</evidence>
<dbReference type="GO" id="GO:0008237">
    <property type="term" value="F:metallopeptidase activity"/>
    <property type="evidence" value="ECO:0000315"/>
    <property type="project" value="ZFIN"/>
</dbReference>
<evidence type="ECO:0000256" key="17">
    <source>
        <dbReference type="SAM" id="SignalP"/>
    </source>
</evidence>
<evidence type="ECO:0000256" key="2">
    <source>
        <dbReference type="ARBA" id="ARBA00022670"/>
    </source>
</evidence>
<dbReference type="GO" id="GO:0031012">
    <property type="term" value="C:extracellular matrix"/>
    <property type="evidence" value="ECO:0007669"/>
    <property type="project" value="InterPro"/>
</dbReference>
<dbReference type="SUPFAM" id="SSF47090">
    <property type="entry name" value="PGBD-like"/>
    <property type="match status" value="1"/>
</dbReference>
<dbReference type="InterPro" id="IPR018487">
    <property type="entry name" value="Hemopexin-like_repeat"/>
</dbReference>
<feature type="binding site" evidence="12">
    <location>
        <position position="255"/>
    </location>
    <ligand>
        <name>Zn(2+)</name>
        <dbReference type="ChEBI" id="CHEBI:29105"/>
        <label>2</label>
        <note>catalytic</note>
    </ligand>
</feature>
<evidence type="ECO:0000259" key="18">
    <source>
        <dbReference type="SMART" id="SM00235"/>
    </source>
</evidence>
<feature type="binding site" evidence="12">
    <location>
        <position position="185"/>
    </location>
    <ligand>
        <name>Zn(2+)</name>
        <dbReference type="ChEBI" id="CHEBI:29105"/>
        <label>1</label>
    </ligand>
</feature>
<evidence type="ECO:0000256" key="4">
    <source>
        <dbReference type="ARBA" id="ARBA00022737"/>
    </source>
</evidence>
<dbReference type="PaxDb" id="7955-ENSDARP00000075824"/>
<keyword evidence="4" id="KW-0677">Repeat</keyword>
<dbReference type="PROSITE" id="PS51642">
    <property type="entry name" value="HEMOPEXIN_2"/>
    <property type="match status" value="3"/>
</dbReference>
<dbReference type="GO" id="GO:0005615">
    <property type="term" value="C:extracellular space"/>
    <property type="evidence" value="ECO:0000318"/>
    <property type="project" value="GO_Central"/>
</dbReference>
<feature type="binding site" evidence="12">
    <location>
        <position position="219"/>
    </location>
    <ligand>
        <name>Ca(2+)</name>
        <dbReference type="ChEBI" id="CHEBI:29108"/>
        <label>1</label>
    </ligand>
</feature>
<evidence type="ECO:0000313" key="19">
    <source>
        <dbReference type="Ensembl" id="ENSDARP00000075824"/>
    </source>
</evidence>